<gene>
    <name evidence="5" type="ORF">SMF913_10140</name>
</gene>
<evidence type="ECO:0000256" key="3">
    <source>
        <dbReference type="ARBA" id="ARBA00023163"/>
    </source>
</evidence>
<keyword evidence="1" id="KW-0805">Transcription regulation</keyword>
<dbReference type="GO" id="GO:0043200">
    <property type="term" value="P:response to amino acid"/>
    <property type="evidence" value="ECO:0007669"/>
    <property type="project" value="TreeGrafter"/>
</dbReference>
<dbReference type="InterPro" id="IPR019887">
    <property type="entry name" value="Tscrpt_reg_AsnC/Lrp_C"/>
</dbReference>
<accession>A0A2J7Z1G1</accession>
<dbReference type="GO" id="GO:0005829">
    <property type="term" value="C:cytosol"/>
    <property type="evidence" value="ECO:0007669"/>
    <property type="project" value="TreeGrafter"/>
</dbReference>
<dbReference type="PROSITE" id="PS50956">
    <property type="entry name" value="HTH_ASNC_2"/>
    <property type="match status" value="1"/>
</dbReference>
<dbReference type="InterPro" id="IPR036390">
    <property type="entry name" value="WH_DNA-bd_sf"/>
</dbReference>
<dbReference type="GO" id="GO:0043565">
    <property type="term" value="F:sequence-specific DNA binding"/>
    <property type="evidence" value="ECO:0007669"/>
    <property type="project" value="InterPro"/>
</dbReference>
<dbReference type="Gene3D" id="3.30.70.920">
    <property type="match status" value="1"/>
</dbReference>
<dbReference type="Proteomes" id="UP000236520">
    <property type="component" value="Unassembled WGS sequence"/>
</dbReference>
<keyword evidence="2" id="KW-0238">DNA-binding</keyword>
<comment type="caution">
    <text evidence="5">The sequence shown here is derived from an EMBL/GenBank/DDBJ whole genome shotgun (WGS) entry which is preliminary data.</text>
</comment>
<organism evidence="5 6">
    <name type="scientific">Streptomyces malaysiensis</name>
    <dbReference type="NCBI Taxonomy" id="92644"/>
    <lineage>
        <taxon>Bacteria</taxon>
        <taxon>Bacillati</taxon>
        <taxon>Actinomycetota</taxon>
        <taxon>Actinomycetes</taxon>
        <taxon>Kitasatosporales</taxon>
        <taxon>Streptomycetaceae</taxon>
        <taxon>Streptomyces</taxon>
        <taxon>Streptomyces violaceusniger group</taxon>
    </lineage>
</organism>
<dbReference type="InterPro" id="IPR000485">
    <property type="entry name" value="AsnC-type_HTH_dom"/>
</dbReference>
<evidence type="ECO:0000259" key="4">
    <source>
        <dbReference type="PROSITE" id="PS50956"/>
    </source>
</evidence>
<dbReference type="AlphaFoldDB" id="A0A2J7Z1G1"/>
<dbReference type="SUPFAM" id="SSF54909">
    <property type="entry name" value="Dimeric alpha+beta barrel"/>
    <property type="match status" value="1"/>
</dbReference>
<dbReference type="EMBL" id="LJIW01000001">
    <property type="protein sequence ID" value="PNG94115.1"/>
    <property type="molecule type" value="Genomic_DNA"/>
</dbReference>
<dbReference type="InterPro" id="IPR011008">
    <property type="entry name" value="Dimeric_a/b-barrel"/>
</dbReference>
<dbReference type="RefSeq" id="WP_093706845.1">
    <property type="nucleotide sequence ID" value="NZ_JAJGMX010000083.1"/>
</dbReference>
<protein>
    <recommendedName>
        <fullName evidence="4">HTH asnC-type domain-containing protein</fullName>
    </recommendedName>
</protein>
<reference evidence="5 6" key="1">
    <citation type="submission" date="2015-09" db="EMBL/GenBank/DDBJ databases">
        <title>Genome sequence, genome mining and natural product profiling of a biocontrol bacterium Streptomyces malaysiensis F913.</title>
        <authorList>
            <person name="Xu Y."/>
            <person name="Wei J."/>
            <person name="Xie J."/>
            <person name="Li T."/>
            <person name="Zhou Z."/>
        </authorList>
    </citation>
    <scope>NUCLEOTIDE SEQUENCE [LARGE SCALE GENOMIC DNA]</scope>
    <source>
        <strain evidence="5 6">F913</strain>
    </source>
</reference>
<keyword evidence="6" id="KW-1185">Reference proteome</keyword>
<dbReference type="CDD" id="cd00090">
    <property type="entry name" value="HTH_ARSR"/>
    <property type="match status" value="1"/>
</dbReference>
<dbReference type="FunFam" id="1.10.10.10:FF:000186">
    <property type="entry name" value="AsnC family transcriptional regulator"/>
    <property type="match status" value="1"/>
</dbReference>
<dbReference type="Pfam" id="PF13404">
    <property type="entry name" value="HTH_AsnC-type"/>
    <property type="match status" value="1"/>
</dbReference>
<dbReference type="InterPro" id="IPR036388">
    <property type="entry name" value="WH-like_DNA-bd_sf"/>
</dbReference>
<feature type="domain" description="HTH asnC-type" evidence="4">
    <location>
        <begin position="4"/>
        <end position="65"/>
    </location>
</feature>
<name>A0A2J7Z1G1_STRMQ</name>
<evidence type="ECO:0000313" key="6">
    <source>
        <dbReference type="Proteomes" id="UP000236520"/>
    </source>
</evidence>
<dbReference type="PANTHER" id="PTHR30154">
    <property type="entry name" value="LEUCINE-RESPONSIVE REGULATORY PROTEIN"/>
    <property type="match status" value="1"/>
</dbReference>
<dbReference type="SUPFAM" id="SSF46785">
    <property type="entry name" value="Winged helix' DNA-binding domain"/>
    <property type="match status" value="1"/>
</dbReference>
<dbReference type="PANTHER" id="PTHR30154:SF53">
    <property type="entry name" value="HTH-TYPE TRANSCRIPTIONAL REGULATOR LRPC"/>
    <property type="match status" value="1"/>
</dbReference>
<evidence type="ECO:0000256" key="2">
    <source>
        <dbReference type="ARBA" id="ARBA00023125"/>
    </source>
</evidence>
<dbReference type="GeneID" id="303183043"/>
<dbReference type="InterPro" id="IPR011991">
    <property type="entry name" value="ArsR-like_HTH"/>
</dbReference>
<dbReference type="InterPro" id="IPR019888">
    <property type="entry name" value="Tscrpt_reg_AsnC-like"/>
</dbReference>
<dbReference type="SMART" id="SM00344">
    <property type="entry name" value="HTH_ASNC"/>
    <property type="match status" value="1"/>
</dbReference>
<evidence type="ECO:0000313" key="5">
    <source>
        <dbReference type="EMBL" id="PNG94115.1"/>
    </source>
</evidence>
<keyword evidence="3" id="KW-0804">Transcription</keyword>
<proteinExistence type="predicted"/>
<dbReference type="Pfam" id="PF01037">
    <property type="entry name" value="AsnC_trans_reg"/>
    <property type="match status" value="1"/>
</dbReference>
<dbReference type="Gene3D" id="1.10.10.10">
    <property type="entry name" value="Winged helix-like DNA-binding domain superfamily/Winged helix DNA-binding domain"/>
    <property type="match status" value="1"/>
</dbReference>
<sequence>MATLDSTDWQLLGLLQEDARLGFRELARRVGLSPPAVAARVRRLESLQVITGYGARVDPAKAGWPVQAFVVLSTTGVRQSHQTAHIAQATPHILEDHRVTGTDDHILRVVAHEIGALEPLIDQLNELGKPATSFVLSSPKAWAPVPPPTTSD</sequence>
<dbReference type="PRINTS" id="PR00033">
    <property type="entry name" value="HTHASNC"/>
</dbReference>
<evidence type="ECO:0000256" key="1">
    <source>
        <dbReference type="ARBA" id="ARBA00023015"/>
    </source>
</evidence>